<evidence type="ECO:0000256" key="2">
    <source>
        <dbReference type="ARBA" id="ARBA00009045"/>
    </source>
</evidence>
<evidence type="ECO:0000313" key="12">
    <source>
        <dbReference type="RefSeq" id="XP_022737335.1"/>
    </source>
</evidence>
<dbReference type="GO" id="GO:0016020">
    <property type="term" value="C:membrane"/>
    <property type="evidence" value="ECO:0007669"/>
    <property type="project" value="UniProtKB-SubCell"/>
</dbReference>
<dbReference type="GO" id="GO:0006508">
    <property type="term" value="P:proteolysis"/>
    <property type="evidence" value="ECO:0007669"/>
    <property type="project" value="UniProtKB-KW"/>
</dbReference>
<sequence length="366" mass="40433">MVGLLCLKRACSLASSKVTLTAKATTISSSSSSSSLVHSHPYKAFSSISKPTPQNQLPNSSLTLHPFHHHLLPWRPKPSSSQPRLSLAGNYFHHGRLLSFPLLAKQIWCFTTLNNTHYFKVSAKTLLDYCRLWMLFRAQVPKPRAEFGSSFDLLNRWKLWFNRFKAEHLILGLVIINVAVFTMWRIADLKFMTNNFTISVDNIRNGRVHTMITSAFSHISLEHLICNVMGLAMFGINIGRIFGPAYLLKLYLAGAIGGSTFCLVHHAILALSSKGKGEKDPSKTPALGASAAVYAVMMLDILLHPTATIYIDFVIPVPAMFVGILLMGKDILRIIQGNSHISGSAHLGGVAVAAIAWSRIRKGRFL</sequence>
<name>A0A6P5YAF9_DURZI</name>
<gene>
    <name evidence="12" type="primary">LOC111290294</name>
</gene>
<keyword evidence="6" id="KW-0809">Transit peptide</keyword>
<evidence type="ECO:0000256" key="9">
    <source>
        <dbReference type="SAM" id="Phobius"/>
    </source>
</evidence>
<evidence type="ECO:0000256" key="3">
    <source>
        <dbReference type="ARBA" id="ARBA00022670"/>
    </source>
</evidence>
<evidence type="ECO:0000256" key="8">
    <source>
        <dbReference type="ARBA" id="ARBA00023136"/>
    </source>
</evidence>
<keyword evidence="8 9" id="KW-0472">Membrane</keyword>
<dbReference type="Pfam" id="PF01694">
    <property type="entry name" value="Rhomboid"/>
    <property type="match status" value="1"/>
</dbReference>
<proteinExistence type="inferred from homology"/>
<dbReference type="InterPro" id="IPR022764">
    <property type="entry name" value="Peptidase_S54_rhomboid_dom"/>
</dbReference>
<dbReference type="SUPFAM" id="SSF144091">
    <property type="entry name" value="Rhomboid-like"/>
    <property type="match status" value="1"/>
</dbReference>
<keyword evidence="5" id="KW-0378">Hydrolase</keyword>
<comment type="similarity">
    <text evidence="2">Belongs to the peptidase S54 family.</text>
</comment>
<protein>
    <submittedName>
        <fullName evidence="12">RHOMBOID-like protein 12, mitochondrial</fullName>
    </submittedName>
</protein>
<feature type="domain" description="Peptidase S54 rhomboid" evidence="10">
    <location>
        <begin position="206"/>
        <end position="355"/>
    </location>
</feature>
<dbReference type="KEGG" id="dzi:111290294"/>
<evidence type="ECO:0000256" key="4">
    <source>
        <dbReference type="ARBA" id="ARBA00022692"/>
    </source>
</evidence>
<evidence type="ECO:0000256" key="7">
    <source>
        <dbReference type="ARBA" id="ARBA00022989"/>
    </source>
</evidence>
<dbReference type="Proteomes" id="UP000515121">
    <property type="component" value="Unplaced"/>
</dbReference>
<keyword evidence="4 9" id="KW-0812">Transmembrane</keyword>
<evidence type="ECO:0000256" key="5">
    <source>
        <dbReference type="ARBA" id="ARBA00022801"/>
    </source>
</evidence>
<dbReference type="InterPro" id="IPR050925">
    <property type="entry name" value="Rhomboid_protease_S54"/>
</dbReference>
<evidence type="ECO:0000259" key="10">
    <source>
        <dbReference type="Pfam" id="PF01694"/>
    </source>
</evidence>
<reference evidence="12" key="1">
    <citation type="submission" date="2025-08" db="UniProtKB">
        <authorList>
            <consortium name="RefSeq"/>
        </authorList>
    </citation>
    <scope>IDENTIFICATION</scope>
    <source>
        <tissue evidence="12">Fruit stalk</tissue>
    </source>
</reference>
<comment type="subcellular location">
    <subcellularLocation>
        <location evidence="1">Membrane</location>
        <topology evidence="1">Multi-pass membrane protein</topology>
    </subcellularLocation>
</comment>
<feature type="transmembrane region" description="Helical" evidence="9">
    <location>
        <begin position="309"/>
        <end position="328"/>
    </location>
</feature>
<feature type="transmembrane region" description="Helical" evidence="9">
    <location>
        <begin position="250"/>
        <end position="272"/>
    </location>
</feature>
<dbReference type="RefSeq" id="XP_022737335.1">
    <property type="nucleotide sequence ID" value="XM_022881600.1"/>
</dbReference>
<organism evidence="11 12">
    <name type="scientific">Durio zibethinus</name>
    <name type="common">Durian</name>
    <dbReference type="NCBI Taxonomy" id="66656"/>
    <lineage>
        <taxon>Eukaryota</taxon>
        <taxon>Viridiplantae</taxon>
        <taxon>Streptophyta</taxon>
        <taxon>Embryophyta</taxon>
        <taxon>Tracheophyta</taxon>
        <taxon>Spermatophyta</taxon>
        <taxon>Magnoliopsida</taxon>
        <taxon>eudicotyledons</taxon>
        <taxon>Gunneridae</taxon>
        <taxon>Pentapetalae</taxon>
        <taxon>rosids</taxon>
        <taxon>malvids</taxon>
        <taxon>Malvales</taxon>
        <taxon>Malvaceae</taxon>
        <taxon>Helicteroideae</taxon>
        <taxon>Durio</taxon>
    </lineage>
</organism>
<dbReference type="PANTHER" id="PTHR43731:SF14">
    <property type="entry name" value="PRESENILIN-ASSOCIATED RHOMBOID-LIKE PROTEIN, MITOCHONDRIAL"/>
    <property type="match status" value="1"/>
</dbReference>
<dbReference type="FunFam" id="1.20.1540.10:FF:000018">
    <property type="entry name" value="RHOMBOID-like protein 12, mitochondrial"/>
    <property type="match status" value="1"/>
</dbReference>
<evidence type="ECO:0000256" key="6">
    <source>
        <dbReference type="ARBA" id="ARBA00022946"/>
    </source>
</evidence>
<keyword evidence="7 9" id="KW-1133">Transmembrane helix</keyword>
<evidence type="ECO:0000256" key="1">
    <source>
        <dbReference type="ARBA" id="ARBA00004141"/>
    </source>
</evidence>
<dbReference type="GO" id="GO:0004252">
    <property type="term" value="F:serine-type endopeptidase activity"/>
    <property type="evidence" value="ECO:0007669"/>
    <property type="project" value="InterPro"/>
</dbReference>
<dbReference type="PANTHER" id="PTHR43731">
    <property type="entry name" value="RHOMBOID PROTEASE"/>
    <property type="match status" value="1"/>
</dbReference>
<dbReference type="GeneID" id="111290294"/>
<dbReference type="Gene3D" id="1.20.1540.10">
    <property type="entry name" value="Rhomboid-like"/>
    <property type="match status" value="1"/>
</dbReference>
<dbReference type="InterPro" id="IPR035952">
    <property type="entry name" value="Rhomboid-like_sf"/>
</dbReference>
<feature type="transmembrane region" description="Helical" evidence="9">
    <location>
        <begin position="168"/>
        <end position="187"/>
    </location>
</feature>
<accession>A0A6P5YAF9</accession>
<keyword evidence="3" id="KW-0645">Protease</keyword>
<keyword evidence="11" id="KW-1185">Reference proteome</keyword>
<dbReference type="AlphaFoldDB" id="A0A6P5YAF9"/>
<evidence type="ECO:0000313" key="11">
    <source>
        <dbReference type="Proteomes" id="UP000515121"/>
    </source>
</evidence>
<dbReference type="OrthoDB" id="418595at2759"/>